<dbReference type="InterPro" id="IPR002104">
    <property type="entry name" value="Integrase_catalytic"/>
</dbReference>
<gene>
    <name evidence="3" type="ORF">GXN74_14070</name>
</gene>
<dbReference type="RefSeq" id="WP_162371570.1">
    <property type="nucleotide sequence ID" value="NZ_JAAEEH010000072.1"/>
</dbReference>
<dbReference type="InterPro" id="IPR011010">
    <property type="entry name" value="DNA_brk_join_enz"/>
</dbReference>
<dbReference type="Gene3D" id="1.10.443.10">
    <property type="entry name" value="Intergrase catalytic core"/>
    <property type="match status" value="1"/>
</dbReference>
<name>A0A7X5HY84_9FIRM</name>
<feature type="domain" description="Tyr recombinase" evidence="2">
    <location>
        <begin position="110"/>
        <end position="310"/>
    </location>
</feature>
<comment type="caution">
    <text evidence="3">The sequence shown here is derived from an EMBL/GenBank/DDBJ whole genome shotgun (WGS) entry which is preliminary data.</text>
</comment>
<dbReference type="PANTHER" id="PTHR30349">
    <property type="entry name" value="PHAGE INTEGRASE-RELATED"/>
    <property type="match status" value="1"/>
</dbReference>
<dbReference type="Pfam" id="PF00589">
    <property type="entry name" value="Phage_integrase"/>
    <property type="match status" value="1"/>
</dbReference>
<evidence type="ECO:0000313" key="4">
    <source>
        <dbReference type="Proteomes" id="UP000461585"/>
    </source>
</evidence>
<organism evidence="3 4">
    <name type="scientific">Anaerotalea alkaliphila</name>
    <dbReference type="NCBI Taxonomy" id="2662126"/>
    <lineage>
        <taxon>Bacteria</taxon>
        <taxon>Bacillati</taxon>
        <taxon>Bacillota</taxon>
        <taxon>Clostridia</taxon>
        <taxon>Eubacteriales</taxon>
        <taxon>Anaerotalea</taxon>
    </lineage>
</organism>
<dbReference type="InterPro" id="IPR013762">
    <property type="entry name" value="Integrase-like_cat_sf"/>
</dbReference>
<dbReference type="GO" id="GO:0015074">
    <property type="term" value="P:DNA integration"/>
    <property type="evidence" value="ECO:0007669"/>
    <property type="project" value="InterPro"/>
</dbReference>
<evidence type="ECO:0000256" key="1">
    <source>
        <dbReference type="ARBA" id="ARBA00023172"/>
    </source>
</evidence>
<dbReference type="EMBL" id="JAAEEH010000072">
    <property type="protein sequence ID" value="NDL68855.1"/>
    <property type="molecule type" value="Genomic_DNA"/>
</dbReference>
<evidence type="ECO:0000313" key="3">
    <source>
        <dbReference type="EMBL" id="NDL68855.1"/>
    </source>
</evidence>
<dbReference type="InterPro" id="IPR050090">
    <property type="entry name" value="Tyrosine_recombinase_XerCD"/>
</dbReference>
<dbReference type="PROSITE" id="PS51898">
    <property type="entry name" value="TYR_RECOMBINASE"/>
    <property type="match status" value="1"/>
</dbReference>
<keyword evidence="1" id="KW-0233">DNA recombination</keyword>
<dbReference type="GO" id="GO:0006310">
    <property type="term" value="P:DNA recombination"/>
    <property type="evidence" value="ECO:0007669"/>
    <property type="project" value="UniProtKB-KW"/>
</dbReference>
<accession>A0A7X5HY84</accession>
<keyword evidence="4" id="KW-1185">Reference proteome</keyword>
<dbReference type="Proteomes" id="UP000461585">
    <property type="component" value="Unassembled WGS sequence"/>
</dbReference>
<reference evidence="3 4" key="1">
    <citation type="submission" date="2020-01" db="EMBL/GenBank/DDBJ databases">
        <title>Anaeroalcalibacter tamaniensis gen. nov., sp. nov., moderately halophilic strictly anaerobic fermenter bacterium from mud volcano of Taman peninsula.</title>
        <authorList>
            <person name="Frolova A."/>
            <person name="Merkel A.Y."/>
            <person name="Slobodkin A.I."/>
        </authorList>
    </citation>
    <scope>NUCLEOTIDE SEQUENCE [LARGE SCALE GENOMIC DNA]</scope>
    <source>
        <strain evidence="3 4">F-3ap</strain>
    </source>
</reference>
<dbReference type="SUPFAM" id="SSF56349">
    <property type="entry name" value="DNA breaking-rejoining enzymes"/>
    <property type="match status" value="1"/>
</dbReference>
<evidence type="ECO:0000259" key="2">
    <source>
        <dbReference type="PROSITE" id="PS51898"/>
    </source>
</evidence>
<dbReference type="PANTHER" id="PTHR30349:SF64">
    <property type="entry name" value="PROPHAGE INTEGRASE INTD-RELATED"/>
    <property type="match status" value="1"/>
</dbReference>
<protein>
    <submittedName>
        <fullName evidence="3">Tyrosine-type recombinase/integrase</fullName>
    </submittedName>
</protein>
<proteinExistence type="predicted"/>
<dbReference type="GO" id="GO:0003677">
    <property type="term" value="F:DNA binding"/>
    <property type="evidence" value="ECO:0007669"/>
    <property type="project" value="InterPro"/>
</dbReference>
<sequence>MSNQYLKPIHSSEVNKLCLDFLELKRATGLKYETEAKTLRQFSRYCEQNFLDCELPEDVVYNWISNATNQSLKTRSNKASTLIQWAQYLFSIGYMQLKLPWIRHSANTAFVPHVFTADEMKAIWNTVDNIQPSKTYPNRHLCIPVLFRLLYASGLRIYEALQITLRDIDFESNVITLRHTKLDRERLIPISKSMAQIMRSYAVEHKQELDVDSPFFYYRRGVPLVPGSIYGRFRITLHKSGIPYEGKLRGPRLHDLRHTFAVNAMNRLTEEGYDLYVILPILSTYLGHSSIKSTERYLRLTEERLSTIVDSVQTNIPDVFPEVIEDAEF</sequence>
<dbReference type="AlphaFoldDB" id="A0A7X5HY84"/>